<feature type="domain" description="ABC transporter" evidence="5">
    <location>
        <begin position="64"/>
        <end position="191"/>
    </location>
</feature>
<reference evidence="6" key="1">
    <citation type="submission" date="2018-05" db="EMBL/GenBank/DDBJ databases">
        <authorList>
            <person name="Lanie J.A."/>
            <person name="Ng W.-L."/>
            <person name="Kazmierczak K.M."/>
            <person name="Andrzejewski T.M."/>
            <person name="Davidsen T.M."/>
            <person name="Wayne K.J."/>
            <person name="Tettelin H."/>
            <person name="Glass J.I."/>
            <person name="Rusch D."/>
            <person name="Podicherti R."/>
            <person name="Tsui H.-C.T."/>
            <person name="Winkler M.E."/>
        </authorList>
    </citation>
    <scope>NUCLEOTIDE SEQUENCE</scope>
</reference>
<keyword evidence="2" id="KW-0813">Transport</keyword>
<dbReference type="GO" id="GO:0016887">
    <property type="term" value="F:ATP hydrolysis activity"/>
    <property type="evidence" value="ECO:0007669"/>
    <property type="project" value="InterPro"/>
</dbReference>
<dbReference type="InterPro" id="IPR050683">
    <property type="entry name" value="Bact_Polysacc_Export_ATP-bd"/>
</dbReference>
<evidence type="ECO:0000256" key="1">
    <source>
        <dbReference type="ARBA" id="ARBA00005417"/>
    </source>
</evidence>
<dbReference type="Pfam" id="PF00005">
    <property type="entry name" value="ABC_tran"/>
    <property type="match status" value="1"/>
</dbReference>
<dbReference type="InterPro" id="IPR003439">
    <property type="entry name" value="ABC_transporter-like_ATP-bd"/>
</dbReference>
<evidence type="ECO:0000256" key="2">
    <source>
        <dbReference type="ARBA" id="ARBA00022448"/>
    </source>
</evidence>
<dbReference type="GO" id="GO:0140359">
    <property type="term" value="F:ABC-type transporter activity"/>
    <property type="evidence" value="ECO:0007669"/>
    <property type="project" value="InterPro"/>
</dbReference>
<dbReference type="GO" id="GO:0016020">
    <property type="term" value="C:membrane"/>
    <property type="evidence" value="ECO:0007669"/>
    <property type="project" value="InterPro"/>
</dbReference>
<dbReference type="InterPro" id="IPR015860">
    <property type="entry name" value="ABC_transpr_TagH-like"/>
</dbReference>
<dbReference type="EMBL" id="UINC01126609">
    <property type="protein sequence ID" value="SVD05199.1"/>
    <property type="molecule type" value="Genomic_DNA"/>
</dbReference>
<feature type="non-terminal residue" evidence="6">
    <location>
        <position position="192"/>
    </location>
</feature>
<accession>A0A382S5P6</accession>
<dbReference type="PANTHER" id="PTHR46743">
    <property type="entry name" value="TEICHOIC ACIDS EXPORT ATP-BINDING PROTEIN TAGH"/>
    <property type="match status" value="1"/>
</dbReference>
<evidence type="ECO:0000259" key="5">
    <source>
        <dbReference type="Pfam" id="PF00005"/>
    </source>
</evidence>
<sequence length="192" mass="21177">MDSETAIKATDLSKKYRLGSIGMTSLREDLSRLWNRGKTEEQPISSNGTIDDPRKINDHEFWALNDLNFSIRKGEVIGLIGANGSGKSTLLKILSRITEPTKGSVKVRGRVASLLEVGTGFHPELTGRENVYVNGAILGMTRREVDRKFDEIVDFSGIADFIETPIKRYSSGMTVRLGFAVAAHLNPDILIV</sequence>
<keyword evidence="3" id="KW-0547">Nucleotide-binding</keyword>
<organism evidence="6">
    <name type="scientific">marine metagenome</name>
    <dbReference type="NCBI Taxonomy" id="408172"/>
    <lineage>
        <taxon>unclassified sequences</taxon>
        <taxon>metagenomes</taxon>
        <taxon>ecological metagenomes</taxon>
    </lineage>
</organism>
<dbReference type="PANTHER" id="PTHR46743:SF2">
    <property type="entry name" value="TEICHOIC ACIDS EXPORT ATP-BINDING PROTEIN TAGH"/>
    <property type="match status" value="1"/>
</dbReference>
<dbReference type="AlphaFoldDB" id="A0A382S5P6"/>
<dbReference type="SUPFAM" id="SSF52540">
    <property type="entry name" value="P-loop containing nucleoside triphosphate hydrolases"/>
    <property type="match status" value="1"/>
</dbReference>
<keyword evidence="4" id="KW-0067">ATP-binding</keyword>
<proteinExistence type="inferred from homology"/>
<evidence type="ECO:0000256" key="4">
    <source>
        <dbReference type="ARBA" id="ARBA00022840"/>
    </source>
</evidence>
<dbReference type="InterPro" id="IPR027417">
    <property type="entry name" value="P-loop_NTPase"/>
</dbReference>
<protein>
    <recommendedName>
        <fullName evidence="5">ABC transporter domain-containing protein</fullName>
    </recommendedName>
</protein>
<gene>
    <name evidence="6" type="ORF">METZ01_LOCUS358053</name>
</gene>
<dbReference type="CDD" id="cd03220">
    <property type="entry name" value="ABC_KpsT_Wzt"/>
    <property type="match status" value="1"/>
</dbReference>
<dbReference type="Gene3D" id="3.40.50.300">
    <property type="entry name" value="P-loop containing nucleotide triphosphate hydrolases"/>
    <property type="match status" value="1"/>
</dbReference>
<name>A0A382S5P6_9ZZZZ</name>
<comment type="similarity">
    <text evidence="1">Belongs to the ABC transporter superfamily.</text>
</comment>
<dbReference type="GO" id="GO:0005524">
    <property type="term" value="F:ATP binding"/>
    <property type="evidence" value="ECO:0007669"/>
    <property type="project" value="UniProtKB-KW"/>
</dbReference>
<evidence type="ECO:0000313" key="6">
    <source>
        <dbReference type="EMBL" id="SVD05199.1"/>
    </source>
</evidence>
<evidence type="ECO:0000256" key="3">
    <source>
        <dbReference type="ARBA" id="ARBA00022741"/>
    </source>
</evidence>